<dbReference type="RefSeq" id="WP_276235850.1">
    <property type="nucleotide sequence ID" value="NZ_CP119802.1"/>
</dbReference>
<gene>
    <name evidence="1" type="ORF">ACFQJ4_05780</name>
</gene>
<dbReference type="CDD" id="cd00090">
    <property type="entry name" value="HTH_ARSR"/>
    <property type="match status" value="1"/>
</dbReference>
<evidence type="ECO:0000313" key="2">
    <source>
        <dbReference type="Proteomes" id="UP001596398"/>
    </source>
</evidence>
<proteinExistence type="predicted"/>
<name>A0ABD5ZMZ6_9EURY</name>
<protein>
    <submittedName>
        <fullName evidence="1">Helix-turn-helix domain-containing protein</fullName>
    </submittedName>
</protein>
<keyword evidence="2" id="KW-1185">Reference proteome</keyword>
<dbReference type="EMBL" id="JBHTAP010000001">
    <property type="protein sequence ID" value="MFC7234828.1"/>
    <property type="molecule type" value="Genomic_DNA"/>
</dbReference>
<dbReference type="InterPro" id="IPR036388">
    <property type="entry name" value="WH-like_DNA-bd_sf"/>
</dbReference>
<accession>A0ABD5ZMZ6</accession>
<sequence length="122" mass="13605">MSNPFADEIDIEAVLNALDDPACREIIAVLDEPHTADEVAGECDIARSTVYRKLDMLAEASLVEESTELRTDGHHTTRYVVDFEAVHVLLAENRDLSVEVDRPAGSPEERVAKLWQEVRDST</sequence>
<dbReference type="Gene3D" id="1.10.10.10">
    <property type="entry name" value="Winged helix-like DNA-binding domain superfamily/Winged helix DNA-binding domain"/>
    <property type="match status" value="1"/>
</dbReference>
<dbReference type="Proteomes" id="UP001596398">
    <property type="component" value="Unassembled WGS sequence"/>
</dbReference>
<dbReference type="Pfam" id="PF12840">
    <property type="entry name" value="HTH_20"/>
    <property type="match status" value="1"/>
</dbReference>
<dbReference type="InterPro" id="IPR036390">
    <property type="entry name" value="WH_DNA-bd_sf"/>
</dbReference>
<dbReference type="AlphaFoldDB" id="A0ABD5ZMZ6"/>
<organism evidence="1 2">
    <name type="scientific">Halosegnis marinus</name>
    <dbReference type="NCBI Taxonomy" id="3034023"/>
    <lineage>
        <taxon>Archaea</taxon>
        <taxon>Methanobacteriati</taxon>
        <taxon>Methanobacteriota</taxon>
        <taxon>Stenosarchaea group</taxon>
        <taxon>Halobacteria</taxon>
        <taxon>Halobacteriales</taxon>
        <taxon>Natronomonadaceae</taxon>
        <taxon>Halosegnis</taxon>
    </lineage>
</organism>
<comment type="caution">
    <text evidence="1">The sequence shown here is derived from an EMBL/GenBank/DDBJ whole genome shotgun (WGS) entry which is preliminary data.</text>
</comment>
<dbReference type="InterPro" id="IPR011991">
    <property type="entry name" value="ArsR-like_HTH"/>
</dbReference>
<dbReference type="SUPFAM" id="SSF46785">
    <property type="entry name" value="Winged helix' DNA-binding domain"/>
    <property type="match status" value="1"/>
</dbReference>
<evidence type="ECO:0000313" key="1">
    <source>
        <dbReference type="EMBL" id="MFC7234828.1"/>
    </source>
</evidence>
<reference evidence="1 2" key="1">
    <citation type="journal article" date="2019" name="Int. J. Syst. Evol. Microbiol.">
        <title>The Global Catalogue of Microorganisms (GCM) 10K type strain sequencing project: providing services to taxonomists for standard genome sequencing and annotation.</title>
        <authorList>
            <consortium name="The Broad Institute Genomics Platform"/>
            <consortium name="The Broad Institute Genome Sequencing Center for Infectious Disease"/>
            <person name="Wu L."/>
            <person name="Ma J."/>
        </authorList>
    </citation>
    <scope>NUCLEOTIDE SEQUENCE [LARGE SCALE GENOMIC DNA]</scope>
    <source>
        <strain evidence="1 2">DT85</strain>
    </source>
</reference>
<dbReference type="GeneID" id="79266499"/>